<dbReference type="AlphaFoldDB" id="A0AAN9Q0Y3"/>
<evidence type="ECO:0000313" key="1">
    <source>
        <dbReference type="EMBL" id="KAK7318411.1"/>
    </source>
</evidence>
<organism evidence="1 2">
    <name type="scientific">Clitoria ternatea</name>
    <name type="common">Butterfly pea</name>
    <dbReference type="NCBI Taxonomy" id="43366"/>
    <lineage>
        <taxon>Eukaryota</taxon>
        <taxon>Viridiplantae</taxon>
        <taxon>Streptophyta</taxon>
        <taxon>Embryophyta</taxon>
        <taxon>Tracheophyta</taxon>
        <taxon>Spermatophyta</taxon>
        <taxon>Magnoliopsida</taxon>
        <taxon>eudicotyledons</taxon>
        <taxon>Gunneridae</taxon>
        <taxon>Pentapetalae</taxon>
        <taxon>rosids</taxon>
        <taxon>fabids</taxon>
        <taxon>Fabales</taxon>
        <taxon>Fabaceae</taxon>
        <taxon>Papilionoideae</taxon>
        <taxon>50 kb inversion clade</taxon>
        <taxon>NPAAA clade</taxon>
        <taxon>indigoferoid/millettioid clade</taxon>
        <taxon>Phaseoleae</taxon>
        <taxon>Clitoria</taxon>
    </lineage>
</organism>
<name>A0AAN9Q0Y3_CLITE</name>
<sequence length="80" mass="9004">MNTMFGQEKKDEITKLTPPITLIFIAKLLRTINGENDNPMYHVPRSFLKETGNVLVLFEEGGANPLRISLNTISTTDVQQ</sequence>
<dbReference type="Proteomes" id="UP001359559">
    <property type="component" value="Unassembled WGS sequence"/>
</dbReference>
<gene>
    <name evidence="1" type="ORF">RJT34_03111</name>
</gene>
<keyword evidence="2" id="KW-1185">Reference proteome</keyword>
<comment type="caution">
    <text evidence="1">The sequence shown here is derived from an EMBL/GenBank/DDBJ whole genome shotgun (WGS) entry which is preliminary data.</text>
</comment>
<protein>
    <submittedName>
        <fullName evidence="1">Uncharacterized protein</fullName>
    </submittedName>
</protein>
<accession>A0AAN9Q0Y3</accession>
<evidence type="ECO:0000313" key="2">
    <source>
        <dbReference type="Proteomes" id="UP001359559"/>
    </source>
</evidence>
<dbReference type="EMBL" id="JAYKXN010000001">
    <property type="protein sequence ID" value="KAK7318411.1"/>
    <property type="molecule type" value="Genomic_DNA"/>
</dbReference>
<proteinExistence type="predicted"/>
<reference evidence="1 2" key="1">
    <citation type="submission" date="2024-01" db="EMBL/GenBank/DDBJ databases">
        <title>The genomes of 5 underutilized Papilionoideae crops provide insights into root nodulation and disease resistance.</title>
        <authorList>
            <person name="Yuan L."/>
        </authorList>
    </citation>
    <scope>NUCLEOTIDE SEQUENCE [LARGE SCALE GENOMIC DNA]</scope>
    <source>
        <strain evidence="1">LY-2023</strain>
        <tissue evidence="1">Leaf</tissue>
    </source>
</reference>